<organism evidence="2 3">
    <name type="scientific">Roseibium salinum</name>
    <dbReference type="NCBI Taxonomy" id="1604349"/>
    <lineage>
        <taxon>Bacteria</taxon>
        <taxon>Pseudomonadati</taxon>
        <taxon>Pseudomonadota</taxon>
        <taxon>Alphaproteobacteria</taxon>
        <taxon>Hyphomicrobiales</taxon>
        <taxon>Stappiaceae</taxon>
        <taxon>Roseibium</taxon>
    </lineage>
</organism>
<dbReference type="InterPro" id="IPR036390">
    <property type="entry name" value="WH_DNA-bd_sf"/>
</dbReference>
<dbReference type="EMBL" id="JAPEVI010000002">
    <property type="protein sequence ID" value="MCX2721261.1"/>
    <property type="molecule type" value="Genomic_DNA"/>
</dbReference>
<dbReference type="InterPro" id="IPR011991">
    <property type="entry name" value="ArsR-like_HTH"/>
</dbReference>
<dbReference type="Proteomes" id="UP001300261">
    <property type="component" value="Unassembled WGS sequence"/>
</dbReference>
<dbReference type="RefSeq" id="WP_265960962.1">
    <property type="nucleotide sequence ID" value="NZ_JAPEVI010000002.1"/>
</dbReference>
<dbReference type="InterPro" id="IPR001845">
    <property type="entry name" value="HTH_ArsR_DNA-bd_dom"/>
</dbReference>
<evidence type="ECO:0000313" key="3">
    <source>
        <dbReference type="Proteomes" id="UP001300261"/>
    </source>
</evidence>
<sequence length="309" mass="33743">MSPNFLLVDPDKDKSIVKAIASQPRIHLLRELVRTPGMNINALAAASGMPQSSVSAHIQVLEDAGLVRTEVHRARKGSQKVSFAVYDEVILAFLSAEEKIQPNQIEVSMPLGLYTNSLVTGPCGICSTDGIIGLLDVPETFMDPERMKTALLWFTSGFVEYQFPNNAKLTGAGVESLDVVFEVSSEVPGTRSNWPSDIVLSINGKEIGVWTSPGDFGDKRGTYTPDWWKLSGSQYGMLKTWSVGPQGTFVDGHKISTVTAGDLELNDHRSVRLKIEVKAEGRHPGGINIFGRGFGNYDQDIVLRLHTKS</sequence>
<dbReference type="Gene3D" id="1.10.10.10">
    <property type="entry name" value="Winged helix-like DNA-binding domain superfamily/Winged helix DNA-binding domain"/>
    <property type="match status" value="1"/>
</dbReference>
<dbReference type="PIRSF" id="PIRSF030050">
    <property type="entry name" value="UCP030050_HTH"/>
    <property type="match status" value="1"/>
</dbReference>
<evidence type="ECO:0000313" key="2">
    <source>
        <dbReference type="EMBL" id="MCX2721261.1"/>
    </source>
</evidence>
<reference evidence="2 3" key="1">
    <citation type="journal article" date="2016" name="Int. J. Syst. Evol. Microbiol.">
        <title>Labrenzia salina sp. nov., isolated from the rhizosphere of the halophyte Arthrocnemum macrostachyum.</title>
        <authorList>
            <person name="Camacho M."/>
            <person name="Redondo-Gomez S."/>
            <person name="Rodriguez-Llorente I."/>
            <person name="Rohde M."/>
            <person name="Sproer C."/>
            <person name="Schumann P."/>
            <person name="Klenk H.P."/>
            <person name="Montero-Calasanz M.D.C."/>
        </authorList>
    </citation>
    <scope>NUCLEOTIDE SEQUENCE [LARGE SCALE GENOMIC DNA]</scope>
    <source>
        <strain evidence="2 3">DSM 29163</strain>
    </source>
</reference>
<gene>
    <name evidence="2" type="ORF">ON753_02415</name>
</gene>
<dbReference type="SUPFAM" id="SSF46785">
    <property type="entry name" value="Winged helix' DNA-binding domain"/>
    <property type="match status" value="1"/>
</dbReference>
<keyword evidence="3" id="KW-1185">Reference proteome</keyword>
<dbReference type="InterPro" id="IPR036388">
    <property type="entry name" value="WH-like_DNA-bd_sf"/>
</dbReference>
<comment type="caution">
    <text evidence="2">The sequence shown here is derived from an EMBL/GenBank/DDBJ whole genome shotgun (WGS) entry which is preliminary data.</text>
</comment>
<dbReference type="InterPro" id="IPR016943">
    <property type="entry name" value="UCP030050_HTH"/>
</dbReference>
<dbReference type="CDD" id="cd00090">
    <property type="entry name" value="HTH_ARSR"/>
    <property type="match status" value="1"/>
</dbReference>
<accession>A0ABT3QWH2</accession>
<evidence type="ECO:0000259" key="1">
    <source>
        <dbReference type="SMART" id="SM00418"/>
    </source>
</evidence>
<dbReference type="InterPro" id="IPR000835">
    <property type="entry name" value="HTH_MarR-typ"/>
</dbReference>
<name>A0ABT3QWH2_9HYPH</name>
<protein>
    <submittedName>
        <fullName evidence="2">MarR family transcriptional regulator</fullName>
    </submittedName>
</protein>
<dbReference type="Pfam" id="PF12802">
    <property type="entry name" value="MarR_2"/>
    <property type="match status" value="1"/>
</dbReference>
<proteinExistence type="predicted"/>
<feature type="domain" description="HTH arsR-type" evidence="1">
    <location>
        <begin position="15"/>
        <end position="99"/>
    </location>
</feature>
<dbReference type="SMART" id="SM00418">
    <property type="entry name" value="HTH_ARSR"/>
    <property type="match status" value="1"/>
</dbReference>